<dbReference type="InterPro" id="IPR002830">
    <property type="entry name" value="UbiD"/>
</dbReference>
<organism evidence="5 6">
    <name type="scientific">Diaphorobacter ruginosibacter</name>
    <dbReference type="NCBI Taxonomy" id="1715720"/>
    <lineage>
        <taxon>Bacteria</taxon>
        <taxon>Pseudomonadati</taxon>
        <taxon>Pseudomonadota</taxon>
        <taxon>Betaproteobacteria</taxon>
        <taxon>Burkholderiales</taxon>
        <taxon>Comamonadaceae</taxon>
        <taxon>Diaphorobacter</taxon>
    </lineage>
</organism>
<dbReference type="GO" id="GO:0005737">
    <property type="term" value="C:cytoplasm"/>
    <property type="evidence" value="ECO:0007669"/>
    <property type="project" value="TreeGrafter"/>
</dbReference>
<dbReference type="Pfam" id="PF20695">
    <property type="entry name" value="UbiD_N"/>
    <property type="match status" value="1"/>
</dbReference>
<evidence type="ECO:0000313" key="5">
    <source>
        <dbReference type="EMBL" id="QNN55821.1"/>
    </source>
</evidence>
<dbReference type="InterPro" id="IPR049383">
    <property type="entry name" value="UbiD-like_N"/>
</dbReference>
<dbReference type="AlphaFoldDB" id="A0A7G9RJP6"/>
<dbReference type="EMBL" id="CP060714">
    <property type="protein sequence ID" value="QNN55821.1"/>
    <property type="molecule type" value="Genomic_DNA"/>
</dbReference>
<feature type="domain" description="3-octaprenyl-4-hydroxybenzoate carboxy-lyase-like Rift-related" evidence="2">
    <location>
        <begin position="98"/>
        <end position="305"/>
    </location>
</feature>
<reference evidence="5 6" key="1">
    <citation type="submission" date="2020-08" db="EMBL/GenBank/DDBJ databases">
        <title>Genome sequence of Diaphorobacter ruginosibacter DSM 27467T.</title>
        <authorList>
            <person name="Hyun D.-W."/>
            <person name="Bae J.-W."/>
        </authorList>
    </citation>
    <scope>NUCLEOTIDE SEQUENCE [LARGE SCALE GENOMIC DNA]</scope>
    <source>
        <strain evidence="5 6">DSM 27467</strain>
    </source>
</reference>
<dbReference type="Pfam" id="PF20696">
    <property type="entry name" value="UbiD_C"/>
    <property type="match status" value="1"/>
</dbReference>
<dbReference type="PANTHER" id="PTHR30108">
    <property type="entry name" value="3-OCTAPRENYL-4-HYDROXYBENZOATE CARBOXY-LYASE-RELATED"/>
    <property type="match status" value="1"/>
</dbReference>
<sequence>MHSVTSLSAAMDEALANDDLLRITRETNPYLEVAAIARTTDAGPMVVFDNVRGHEGKRIVTNVFADRKRIARWCGIDAQDLPARLADAALNPIASRETAEAACQQNVITSGIDLFKTLPLAQQTSADAGCVITGGLALIRDPDTGAFNGSYHRMRVLGPDLTCITIQAGRHLLEIARKMRARGERRIPISVNIGAGPAVLLACSGSTQQTLTPFGYDEMGMAGALQGKAVEYVKCRTQEGAWSLAEAEYVLEGYIDTDRLASEEDSGKDGEKGMMPEAGGYMGRAWRVWEFNVTGITHRNNPVYWFPLAVNAETTNLMALPAEASVFDACRRISPRVFENCHVLQAMRGCLGVVIRIRRKSFRDEGLQNNLAFGALSAHSDLGWVIAVDHDIDITNADDVMWAVITRSDMREGLMLSPRAKVSGMLAEGDAAGTGRKVYIDATAPFANSDRYTRGVFENVAIEDWIGEEAAARLRARQPDYVKSLLSRRY</sequence>
<feature type="domain" description="3-octaprenyl-4-hydroxybenzoate carboxy-lyase-like C-terminal" evidence="4">
    <location>
        <begin position="316"/>
        <end position="442"/>
    </location>
</feature>
<dbReference type="RefSeq" id="WP_187596094.1">
    <property type="nucleotide sequence ID" value="NZ_CP060714.1"/>
</dbReference>
<keyword evidence="6" id="KW-1185">Reference proteome</keyword>
<evidence type="ECO:0000259" key="3">
    <source>
        <dbReference type="Pfam" id="PF20695"/>
    </source>
</evidence>
<dbReference type="InterPro" id="IPR048304">
    <property type="entry name" value="UbiD_Rift_dom"/>
</dbReference>
<dbReference type="GO" id="GO:0016831">
    <property type="term" value="F:carboxy-lyase activity"/>
    <property type="evidence" value="ECO:0007669"/>
    <property type="project" value="InterPro"/>
</dbReference>
<name>A0A7G9RJP6_9BURK</name>
<dbReference type="PANTHER" id="PTHR30108:SF21">
    <property type="entry name" value="4-HYDROXYBENZOATE DECARBOXYLASE"/>
    <property type="match status" value="1"/>
</dbReference>
<dbReference type="InterPro" id="IPR049381">
    <property type="entry name" value="UbiD-like_C"/>
</dbReference>
<feature type="domain" description="3-octaprenyl-4-hydroxybenzoate carboxy-lyase-like N-terminal" evidence="3">
    <location>
        <begin position="16"/>
        <end position="88"/>
    </location>
</feature>
<dbReference type="SUPFAM" id="SSF143968">
    <property type="entry name" value="UbiD C-terminal domain-like"/>
    <property type="match status" value="1"/>
</dbReference>
<protein>
    <submittedName>
        <fullName evidence="5">UbiD family decarboxylase</fullName>
    </submittedName>
</protein>
<dbReference type="SUPFAM" id="SSF50475">
    <property type="entry name" value="FMN-binding split barrel"/>
    <property type="match status" value="1"/>
</dbReference>
<evidence type="ECO:0000256" key="1">
    <source>
        <dbReference type="ARBA" id="ARBA00010021"/>
    </source>
</evidence>
<comment type="similarity">
    <text evidence="1">Belongs to the UbiD family.</text>
</comment>
<evidence type="ECO:0000313" key="6">
    <source>
        <dbReference type="Proteomes" id="UP000515811"/>
    </source>
</evidence>
<dbReference type="Pfam" id="PF01977">
    <property type="entry name" value="UbiD"/>
    <property type="match status" value="1"/>
</dbReference>
<dbReference type="KEGG" id="drg:H9K76_14540"/>
<dbReference type="Gene3D" id="3.40.1670.10">
    <property type="entry name" value="UbiD C-terminal domain-like"/>
    <property type="match status" value="1"/>
</dbReference>
<gene>
    <name evidence="5" type="ORF">H9K76_14540</name>
</gene>
<dbReference type="Proteomes" id="UP000515811">
    <property type="component" value="Chromosome"/>
</dbReference>
<evidence type="ECO:0000259" key="4">
    <source>
        <dbReference type="Pfam" id="PF20696"/>
    </source>
</evidence>
<proteinExistence type="inferred from homology"/>
<accession>A0A7G9RJP6</accession>
<evidence type="ECO:0000259" key="2">
    <source>
        <dbReference type="Pfam" id="PF01977"/>
    </source>
</evidence>